<sequence length="196" mass="20644">MHSPSALRPIQIATDLADISDQAPQSITLYCPSCQGLEGSAYESLVLLPIHDANGRLLSKLRNGTVPTNQIFAGVLALDPFRRHADILNALETADCPGVVNFPSVTAIDGEMRVSLEDFGYGVTIEINLLRTAVAMGFSTLAVVDSFGMAQEAVAIGVSGLIATRQANDAMLAELLELAHETPLGLFRLPDAVGGA</sequence>
<name>A0A4R3R7U4_9HYPH</name>
<gene>
    <name evidence="2" type="ORF">EV129_13022</name>
</gene>
<dbReference type="Proteomes" id="UP000295507">
    <property type="component" value="Unassembled WGS sequence"/>
</dbReference>
<dbReference type="PANTHER" id="PTHR31862">
    <property type="entry name" value="UPF0261 DOMAIN PROTEIN (AFU_ORTHOLOGUE AFUA_1G10120)"/>
    <property type="match status" value="1"/>
</dbReference>
<dbReference type="InterPro" id="IPR015813">
    <property type="entry name" value="Pyrv/PenolPyrv_kinase-like_dom"/>
</dbReference>
<dbReference type="PANTHER" id="PTHR31862:SF1">
    <property type="entry name" value="UPF0261 DOMAIN PROTEIN (AFU_ORTHOLOGUE AFUA_1G10120)"/>
    <property type="match status" value="1"/>
</dbReference>
<evidence type="ECO:0000313" key="3">
    <source>
        <dbReference type="Proteomes" id="UP000295507"/>
    </source>
</evidence>
<organism evidence="2 3">
    <name type="scientific">Rhizobium azibense</name>
    <dbReference type="NCBI Taxonomy" id="1136135"/>
    <lineage>
        <taxon>Bacteria</taxon>
        <taxon>Pseudomonadati</taxon>
        <taxon>Pseudomonadota</taxon>
        <taxon>Alphaproteobacteria</taxon>
        <taxon>Hyphomicrobiales</taxon>
        <taxon>Rhizobiaceae</taxon>
        <taxon>Rhizobium/Agrobacterium group</taxon>
        <taxon>Rhizobium</taxon>
    </lineage>
</organism>
<dbReference type="Gene3D" id="3.20.20.70">
    <property type="entry name" value="Aldolase class I"/>
    <property type="match status" value="1"/>
</dbReference>
<evidence type="ECO:0000259" key="1">
    <source>
        <dbReference type="Pfam" id="PF09370"/>
    </source>
</evidence>
<dbReference type="SUPFAM" id="SSF51621">
    <property type="entry name" value="Phosphoenolpyruvate/pyruvate domain"/>
    <property type="match status" value="1"/>
</dbReference>
<dbReference type="InterPro" id="IPR013785">
    <property type="entry name" value="Aldolase_TIM"/>
</dbReference>
<feature type="domain" description="TIM-barrel" evidence="1">
    <location>
        <begin position="46"/>
        <end position="163"/>
    </location>
</feature>
<proteinExistence type="predicted"/>
<reference evidence="2 3" key="1">
    <citation type="submission" date="2019-03" db="EMBL/GenBank/DDBJ databases">
        <title>Genomic Encyclopedia of Type Strains, Phase IV (KMG-V): Genome sequencing to study the core and pangenomes of soil and plant-associated prokaryotes.</title>
        <authorList>
            <person name="Whitman W."/>
        </authorList>
    </citation>
    <scope>NUCLEOTIDE SEQUENCE [LARGE SCALE GENOMIC DNA]</scope>
    <source>
        <strain evidence="2 3">IE4868</strain>
    </source>
</reference>
<accession>A0A4R3R7U4</accession>
<dbReference type="InterPro" id="IPR051353">
    <property type="entry name" value="Tobamovirus_resist_UPF0261"/>
</dbReference>
<protein>
    <submittedName>
        <fullName evidence="2">Putative TIM-barrel enzyme</fullName>
    </submittedName>
</protein>
<dbReference type="GO" id="GO:0003824">
    <property type="term" value="F:catalytic activity"/>
    <property type="evidence" value="ECO:0007669"/>
    <property type="project" value="InterPro"/>
</dbReference>
<evidence type="ECO:0000313" key="2">
    <source>
        <dbReference type="EMBL" id="TCU31328.1"/>
    </source>
</evidence>
<dbReference type="InterPro" id="IPR009215">
    <property type="entry name" value="TIM-br_IGPS-like"/>
</dbReference>
<dbReference type="AlphaFoldDB" id="A0A4R3R7U4"/>
<comment type="caution">
    <text evidence="2">The sequence shown here is derived from an EMBL/GenBank/DDBJ whole genome shotgun (WGS) entry which is preliminary data.</text>
</comment>
<dbReference type="RefSeq" id="WP_132554408.1">
    <property type="nucleotide sequence ID" value="NZ_SMBK01000030.1"/>
</dbReference>
<dbReference type="Pfam" id="PF09370">
    <property type="entry name" value="PEP_hydrolase"/>
    <property type="match status" value="1"/>
</dbReference>
<dbReference type="EMBL" id="SMBK01000030">
    <property type="protein sequence ID" value="TCU31328.1"/>
    <property type="molecule type" value="Genomic_DNA"/>
</dbReference>